<dbReference type="EMBL" id="JANBUH010000538">
    <property type="protein sequence ID" value="KAJ2750551.1"/>
    <property type="molecule type" value="Genomic_DNA"/>
</dbReference>
<accession>A0A9W8L8T8</accession>
<sequence length="540" mass="58881">MNYADLVSIGETVEELFDQFDEPGESALRDVKHTLRMLDEGFVCVCDTMKMVAGERARLAGLRFMLSGTLTISVVANAPAPLPAAASAQVAGSPTETHVSETPDATPVTASPVEDPSTATTTDPAVAPSEALKASATAAPALPPRPLASAPFILASAPPRGNCPIVSDKGKGVDTYGDEAPTAMLSRKRPRVNTQGDYDTVQLRNNSSYHEFSSDAEVSASGQLTQPYIGRVSIVGAFILVLDHDNTGRHGYTEQTGVMSVIHDSSGAVVTPARLSKAFDCSSFMPLNVLPGVYKLMYGCKLIPSDANIRDFWKKLTKIGGFGYWLMPLEGPDAATNVGRHVLQRSGPELAIMHQNLIGGLAYAGEQGMLVPAPLLCYFIVTLCCMRTSQLTGRIVSEMFWRVTRRGLESLQVVTRTEIRKHTGDELADMAKKWLKDLCLYISNGCRARYSLDMATKCFDAYTNRCRINGTEYACIDPEGKIAQEILASNEHDSQLVIGIQKRELQTLYKHMLFLVDKDEDEATLTYLKNLSVYLHNQDR</sequence>
<evidence type="ECO:0000256" key="1">
    <source>
        <dbReference type="SAM" id="MobiDB-lite"/>
    </source>
</evidence>
<reference evidence="2" key="1">
    <citation type="submission" date="2022-07" db="EMBL/GenBank/DDBJ databases">
        <title>Phylogenomic reconstructions and comparative analyses of Kickxellomycotina fungi.</title>
        <authorList>
            <person name="Reynolds N.K."/>
            <person name="Stajich J.E."/>
            <person name="Barry K."/>
            <person name="Grigoriev I.V."/>
            <person name="Crous P."/>
            <person name="Smith M.E."/>
        </authorList>
    </citation>
    <scope>NUCLEOTIDE SEQUENCE</scope>
    <source>
        <strain evidence="2">BCRC 34297</strain>
    </source>
</reference>
<comment type="caution">
    <text evidence="2">The sequence shown here is derived from an EMBL/GenBank/DDBJ whole genome shotgun (WGS) entry which is preliminary data.</text>
</comment>
<evidence type="ECO:0000313" key="3">
    <source>
        <dbReference type="Proteomes" id="UP001140011"/>
    </source>
</evidence>
<organism evidence="2 3">
    <name type="scientific">Coemansia pectinata</name>
    <dbReference type="NCBI Taxonomy" id="1052879"/>
    <lineage>
        <taxon>Eukaryota</taxon>
        <taxon>Fungi</taxon>
        <taxon>Fungi incertae sedis</taxon>
        <taxon>Zoopagomycota</taxon>
        <taxon>Kickxellomycotina</taxon>
        <taxon>Kickxellomycetes</taxon>
        <taxon>Kickxellales</taxon>
        <taxon>Kickxellaceae</taxon>
        <taxon>Coemansia</taxon>
    </lineage>
</organism>
<name>A0A9W8L8T8_9FUNG</name>
<dbReference type="OrthoDB" id="5545077at2759"/>
<keyword evidence="3" id="KW-1185">Reference proteome</keyword>
<protein>
    <submittedName>
        <fullName evidence="2">Uncharacterized protein</fullName>
    </submittedName>
</protein>
<dbReference type="AlphaFoldDB" id="A0A9W8L8T8"/>
<dbReference type="Proteomes" id="UP001140011">
    <property type="component" value="Unassembled WGS sequence"/>
</dbReference>
<evidence type="ECO:0000313" key="2">
    <source>
        <dbReference type="EMBL" id="KAJ2750551.1"/>
    </source>
</evidence>
<gene>
    <name evidence="2" type="ORF">GGI19_005044</name>
</gene>
<feature type="region of interest" description="Disordered" evidence="1">
    <location>
        <begin position="87"/>
        <end position="124"/>
    </location>
</feature>
<proteinExistence type="predicted"/>